<evidence type="ECO:0008006" key="3">
    <source>
        <dbReference type="Google" id="ProtNLM"/>
    </source>
</evidence>
<comment type="caution">
    <text evidence="1">The sequence shown here is derived from an EMBL/GenBank/DDBJ whole genome shotgun (WGS) entry which is preliminary data.</text>
</comment>
<dbReference type="Proteomes" id="UP000623440">
    <property type="component" value="Unassembled WGS sequence"/>
</dbReference>
<reference evidence="1 2" key="1">
    <citation type="journal article" date="2020" name="ISME J.">
        <title>Comparative genomics reveals insights into cyanobacterial evolution and habitat adaptation.</title>
        <authorList>
            <person name="Chen M.Y."/>
            <person name="Teng W.K."/>
            <person name="Zhao L."/>
            <person name="Hu C.X."/>
            <person name="Zhou Y.K."/>
            <person name="Han B.P."/>
            <person name="Song L.R."/>
            <person name="Shu W.S."/>
        </authorList>
    </citation>
    <scope>NUCLEOTIDE SEQUENCE [LARGE SCALE GENOMIC DNA]</scope>
    <source>
        <strain evidence="1 2">FACHB-838</strain>
    </source>
</reference>
<evidence type="ECO:0000313" key="1">
    <source>
        <dbReference type="EMBL" id="MBD2530239.1"/>
    </source>
</evidence>
<name>A0ABR8DLV3_9NOSO</name>
<proteinExistence type="predicted"/>
<gene>
    <name evidence="1" type="ORF">H6G97_11930</name>
</gene>
<dbReference type="EMBL" id="JACJSI010000018">
    <property type="protein sequence ID" value="MBD2530239.1"/>
    <property type="molecule type" value="Genomic_DNA"/>
</dbReference>
<keyword evidence="2" id="KW-1185">Reference proteome</keyword>
<accession>A0ABR8DLV3</accession>
<organism evidence="1 2">
    <name type="scientific">Nostoc flagelliforme FACHB-838</name>
    <dbReference type="NCBI Taxonomy" id="2692904"/>
    <lineage>
        <taxon>Bacteria</taxon>
        <taxon>Bacillati</taxon>
        <taxon>Cyanobacteriota</taxon>
        <taxon>Cyanophyceae</taxon>
        <taxon>Nostocales</taxon>
        <taxon>Nostocaceae</taxon>
        <taxon>Nostoc</taxon>
    </lineage>
</organism>
<dbReference type="RefSeq" id="WP_190940802.1">
    <property type="nucleotide sequence ID" value="NZ_JACJSI010000018.1"/>
</dbReference>
<evidence type="ECO:0000313" key="2">
    <source>
        <dbReference type="Proteomes" id="UP000623440"/>
    </source>
</evidence>
<sequence>MTTIATKIALSVLGAAGISFLSLTPARAVILVEPIVTTANEDILLMRDPRTLGEDILPGLRIEYGVPDRANNLLNDTGNNMGSLVFDLQTLPYTNPDSNPPFNNESVEWGDVDGDGRIGFSSIPGLDDIFKNVTVEGSIITYSGGEIPDGTVFFNRFATQPNLTPGGGIIPSAPPPPADQDGPIRVGTYYTAIPESTNVLGVLLFGSLGVALKLKRSLHC</sequence>
<protein>
    <recommendedName>
        <fullName evidence="3">PEP-CTERM sorting domain-containing protein</fullName>
    </recommendedName>
</protein>